<feature type="compositionally biased region" description="Low complexity" evidence="1">
    <location>
        <begin position="280"/>
        <end position="293"/>
    </location>
</feature>
<keyword evidence="2" id="KW-1185">Reference proteome</keyword>
<evidence type="ECO:0000256" key="1">
    <source>
        <dbReference type="SAM" id="MobiDB-lite"/>
    </source>
</evidence>
<evidence type="ECO:0000313" key="2">
    <source>
        <dbReference type="Proteomes" id="UP000038045"/>
    </source>
</evidence>
<accession>A0A0N4ZU01</accession>
<evidence type="ECO:0000313" key="3">
    <source>
        <dbReference type="WBParaSite" id="PTRK_0001206600.1"/>
    </source>
</evidence>
<dbReference type="WBParaSite" id="PTRK_0001206600.1">
    <property type="protein sequence ID" value="PTRK_0001206600.1"/>
    <property type="gene ID" value="PTRK_0001206600"/>
</dbReference>
<dbReference type="AlphaFoldDB" id="A0A0N4ZU01"/>
<name>A0A0N4ZU01_PARTI</name>
<sequence>MSEDASILFKKKSKKNKDKAKKHIISLDEVYSELEKSNKKIEEEILESVEGIDDEYIQPIPEEDLSEIIPQGLSITNYDEATIIEHTESEEKKEDVPVTTKGWGIIPQPPVIETPVINTPSSNPYRPPGSRNAKVKIDITSDASFPSISLAQEIEKDLEEHKPNNTMASITKRKTISINFADLQTPVDKNLANIYGGARYDTYSNRGRYDGNSSRVPREDRMAGRRDREDRPERKPLACDEDQNWKSKKEPRREYVDTTPDNWRRPTSDKSNVESERRQPQTSSIPPTTSSVTKGTYVPPHKRNL</sequence>
<feature type="region of interest" description="Disordered" evidence="1">
    <location>
        <begin position="200"/>
        <end position="305"/>
    </location>
</feature>
<reference evidence="3" key="1">
    <citation type="submission" date="2017-02" db="UniProtKB">
        <authorList>
            <consortium name="WormBaseParasite"/>
        </authorList>
    </citation>
    <scope>IDENTIFICATION</scope>
</reference>
<organism evidence="2 3">
    <name type="scientific">Parastrongyloides trichosuri</name>
    <name type="common">Possum-specific nematode worm</name>
    <dbReference type="NCBI Taxonomy" id="131310"/>
    <lineage>
        <taxon>Eukaryota</taxon>
        <taxon>Metazoa</taxon>
        <taxon>Ecdysozoa</taxon>
        <taxon>Nematoda</taxon>
        <taxon>Chromadorea</taxon>
        <taxon>Rhabditida</taxon>
        <taxon>Tylenchina</taxon>
        <taxon>Panagrolaimomorpha</taxon>
        <taxon>Strongyloidoidea</taxon>
        <taxon>Strongyloididae</taxon>
        <taxon>Parastrongyloides</taxon>
    </lineage>
</organism>
<dbReference type="Proteomes" id="UP000038045">
    <property type="component" value="Unplaced"/>
</dbReference>
<proteinExistence type="predicted"/>
<feature type="compositionally biased region" description="Basic and acidic residues" evidence="1">
    <location>
        <begin position="216"/>
        <end position="279"/>
    </location>
</feature>
<protein>
    <submittedName>
        <fullName evidence="3">Btz domain-containing protein</fullName>
    </submittedName>
</protein>
<feature type="region of interest" description="Disordered" evidence="1">
    <location>
        <begin position="112"/>
        <end position="131"/>
    </location>
</feature>